<dbReference type="PROSITE" id="PS00041">
    <property type="entry name" value="HTH_ARAC_FAMILY_1"/>
    <property type="match status" value="1"/>
</dbReference>
<keyword evidence="1" id="KW-0805">Transcription regulation</keyword>
<evidence type="ECO:0000313" key="6">
    <source>
        <dbReference type="Proteomes" id="UP000019102"/>
    </source>
</evidence>
<organism evidence="5 6">
    <name type="scientific">Gracilibacillus boraciitolerans JCM 21714</name>
    <dbReference type="NCBI Taxonomy" id="1298598"/>
    <lineage>
        <taxon>Bacteria</taxon>
        <taxon>Bacillati</taxon>
        <taxon>Bacillota</taxon>
        <taxon>Bacilli</taxon>
        <taxon>Bacillales</taxon>
        <taxon>Bacillaceae</taxon>
        <taxon>Gracilibacillus</taxon>
    </lineage>
</organism>
<evidence type="ECO:0000256" key="3">
    <source>
        <dbReference type="ARBA" id="ARBA00023163"/>
    </source>
</evidence>
<dbReference type="PANTHER" id="PTHR43280:SF28">
    <property type="entry name" value="HTH-TYPE TRANSCRIPTIONAL ACTIVATOR RHAS"/>
    <property type="match status" value="1"/>
</dbReference>
<dbReference type="Pfam" id="PF12833">
    <property type="entry name" value="HTH_18"/>
    <property type="match status" value="1"/>
</dbReference>
<dbReference type="InterPro" id="IPR009057">
    <property type="entry name" value="Homeodomain-like_sf"/>
</dbReference>
<protein>
    <submittedName>
        <fullName evidence="5">DNA-binding response regulator</fullName>
    </submittedName>
</protein>
<dbReference type="PROSITE" id="PS01124">
    <property type="entry name" value="HTH_ARAC_FAMILY_2"/>
    <property type="match status" value="1"/>
</dbReference>
<dbReference type="InterPro" id="IPR020449">
    <property type="entry name" value="Tscrpt_reg_AraC-type_HTH"/>
</dbReference>
<dbReference type="GO" id="GO:0043565">
    <property type="term" value="F:sequence-specific DNA binding"/>
    <property type="evidence" value="ECO:0007669"/>
    <property type="project" value="InterPro"/>
</dbReference>
<name>W4VG85_9BACI</name>
<evidence type="ECO:0000256" key="2">
    <source>
        <dbReference type="ARBA" id="ARBA00023125"/>
    </source>
</evidence>
<dbReference type="GO" id="GO:0003700">
    <property type="term" value="F:DNA-binding transcription factor activity"/>
    <property type="evidence" value="ECO:0007669"/>
    <property type="project" value="InterPro"/>
</dbReference>
<dbReference type="PRINTS" id="PR00032">
    <property type="entry name" value="HTHARAC"/>
</dbReference>
<dbReference type="OrthoDB" id="342399at2"/>
<dbReference type="SUPFAM" id="SSF46689">
    <property type="entry name" value="Homeodomain-like"/>
    <property type="match status" value="2"/>
</dbReference>
<dbReference type="Proteomes" id="UP000019102">
    <property type="component" value="Unassembled WGS sequence"/>
</dbReference>
<dbReference type="PANTHER" id="PTHR43280">
    <property type="entry name" value="ARAC-FAMILY TRANSCRIPTIONAL REGULATOR"/>
    <property type="match status" value="1"/>
</dbReference>
<evidence type="ECO:0000256" key="1">
    <source>
        <dbReference type="ARBA" id="ARBA00023015"/>
    </source>
</evidence>
<reference evidence="5 6" key="1">
    <citation type="journal article" date="2014" name="Genome Announc.">
        <title>Draft Genome Sequence of the Boron-Tolerant and Moderately Halotolerant Bacterium Gracilibacillus boraciitolerans JCM 21714T.</title>
        <authorList>
            <person name="Ahmed I."/>
            <person name="Oshima K."/>
            <person name="Suda W."/>
            <person name="Kitamura K."/>
            <person name="Iida T."/>
            <person name="Ohmori Y."/>
            <person name="Fujiwara T."/>
            <person name="Hattori M."/>
            <person name="Ohkuma M."/>
        </authorList>
    </citation>
    <scope>NUCLEOTIDE SEQUENCE [LARGE SCALE GENOMIC DNA]</scope>
    <source>
        <strain evidence="5 6">JCM 21714</strain>
    </source>
</reference>
<dbReference type="EMBL" id="BAVS01000003">
    <property type="protein sequence ID" value="GAE92217.1"/>
    <property type="molecule type" value="Genomic_DNA"/>
</dbReference>
<keyword evidence="2 5" id="KW-0238">DNA-binding</keyword>
<keyword evidence="3" id="KW-0804">Transcription</keyword>
<sequence length="353" mass="41985">MDYVQEQFEKCNYVLVEAFWNQRTDNQLSQKIIEQQLKYYLNIDNLYHIPIKKDSALYIVNFSEESIEPIKEAINHSDKRIAAKQLKWIISAPFRSLRELQEVYQNNHKKIQQYHFYLPDRRILSYDELPDPIDERVSFDLNHLIYLFKRKQFQEAFIYLNEHIGILSNRYDTDVFEFQSWLENITFNIIVLLGNMNYNIKELEKEKYAYFTEINDAFHVRDAISIFDSFLSKVEKQVAPETGETMSNIQLLLDYIEEHYDNHLTLSTLAKHFHFNPSYLSSYFSKHHKEGFSEYLNNVRIKNAINMLASTDMSISAISEAVGYSDPSYFTKVFKKITNTSPSTFRKVNQQQN</sequence>
<keyword evidence="6" id="KW-1185">Reference proteome</keyword>
<dbReference type="SMART" id="SM00342">
    <property type="entry name" value="HTH_ARAC"/>
    <property type="match status" value="1"/>
</dbReference>
<dbReference type="Gene3D" id="1.10.10.60">
    <property type="entry name" value="Homeodomain-like"/>
    <property type="match status" value="2"/>
</dbReference>
<dbReference type="InterPro" id="IPR018060">
    <property type="entry name" value="HTH_AraC"/>
</dbReference>
<dbReference type="eggNOG" id="COG2207">
    <property type="taxonomic scope" value="Bacteria"/>
</dbReference>
<dbReference type="AlphaFoldDB" id="W4VG85"/>
<accession>W4VG85</accession>
<dbReference type="InterPro" id="IPR018062">
    <property type="entry name" value="HTH_AraC-typ_CS"/>
</dbReference>
<gene>
    <name evidence="5" type="ORF">JCM21714_1201</name>
</gene>
<dbReference type="RefSeq" id="WP_052000387.1">
    <property type="nucleotide sequence ID" value="NZ_BAVS01000003.1"/>
</dbReference>
<proteinExistence type="predicted"/>
<dbReference type="STRING" id="1298598.JCM21714_1201"/>
<evidence type="ECO:0000259" key="4">
    <source>
        <dbReference type="PROSITE" id="PS01124"/>
    </source>
</evidence>
<comment type="caution">
    <text evidence="5">The sequence shown here is derived from an EMBL/GenBank/DDBJ whole genome shotgun (WGS) entry which is preliminary data.</text>
</comment>
<evidence type="ECO:0000313" key="5">
    <source>
        <dbReference type="EMBL" id="GAE92217.1"/>
    </source>
</evidence>
<feature type="domain" description="HTH araC/xylS-type" evidence="4">
    <location>
        <begin position="250"/>
        <end position="348"/>
    </location>
</feature>